<evidence type="ECO:0000256" key="2">
    <source>
        <dbReference type="ARBA" id="ARBA00022448"/>
    </source>
</evidence>
<keyword evidence="7 10" id="KW-1133">Transmembrane helix</keyword>
<evidence type="ECO:0000256" key="3">
    <source>
        <dbReference type="ARBA" id="ARBA00022475"/>
    </source>
</evidence>
<evidence type="ECO:0000256" key="1">
    <source>
        <dbReference type="ARBA" id="ARBA00004533"/>
    </source>
</evidence>
<keyword evidence="8 10" id="KW-0472">Membrane</keyword>
<dbReference type="InterPro" id="IPR024961">
    <property type="entry name" value="T2SS_GspC_N"/>
</dbReference>
<dbReference type="NCBIfam" id="NF041515">
    <property type="entry name" value="GspC_delta"/>
    <property type="match status" value="1"/>
</dbReference>
<feature type="domain" description="PDZ" evidence="12">
    <location>
        <begin position="231"/>
        <end position="297"/>
    </location>
</feature>
<name>A0A445MSQ3_9BACT</name>
<dbReference type="GO" id="GO:0005886">
    <property type="term" value="C:plasma membrane"/>
    <property type="evidence" value="ECO:0007669"/>
    <property type="project" value="UniProtKB-SubCell"/>
</dbReference>
<dbReference type="Pfam" id="PF13180">
    <property type="entry name" value="PDZ_2"/>
    <property type="match status" value="1"/>
</dbReference>
<keyword evidence="4" id="KW-0997">Cell inner membrane</keyword>
<evidence type="ECO:0000259" key="11">
    <source>
        <dbReference type="Pfam" id="PF11356"/>
    </source>
</evidence>
<gene>
    <name evidence="13" type="ORF">PITCH_A1380023</name>
</gene>
<dbReference type="GO" id="GO:0015031">
    <property type="term" value="P:protein transport"/>
    <property type="evidence" value="ECO:0007669"/>
    <property type="project" value="UniProtKB-KW"/>
</dbReference>
<evidence type="ECO:0000313" key="13">
    <source>
        <dbReference type="EMBL" id="SPD72475.1"/>
    </source>
</evidence>
<proteinExistence type="predicted"/>
<evidence type="ECO:0000256" key="9">
    <source>
        <dbReference type="SAM" id="MobiDB-lite"/>
    </source>
</evidence>
<keyword evidence="6" id="KW-0653">Protein transport</keyword>
<evidence type="ECO:0000256" key="6">
    <source>
        <dbReference type="ARBA" id="ARBA00022927"/>
    </source>
</evidence>
<evidence type="ECO:0000256" key="7">
    <source>
        <dbReference type="ARBA" id="ARBA00022989"/>
    </source>
</evidence>
<dbReference type="InterPro" id="IPR001478">
    <property type="entry name" value="PDZ"/>
</dbReference>
<accession>A0A445MSQ3</accession>
<dbReference type="Gene3D" id="2.30.42.10">
    <property type="match status" value="1"/>
</dbReference>
<keyword evidence="3" id="KW-1003">Cell membrane</keyword>
<evidence type="ECO:0000256" key="8">
    <source>
        <dbReference type="ARBA" id="ARBA00023136"/>
    </source>
</evidence>
<dbReference type="Gene3D" id="2.30.30.830">
    <property type="match status" value="1"/>
</dbReference>
<evidence type="ECO:0000256" key="4">
    <source>
        <dbReference type="ARBA" id="ARBA00022519"/>
    </source>
</evidence>
<organism evidence="13">
    <name type="scientific">uncultured Desulfobacterium sp</name>
    <dbReference type="NCBI Taxonomy" id="201089"/>
    <lineage>
        <taxon>Bacteria</taxon>
        <taxon>Pseudomonadati</taxon>
        <taxon>Thermodesulfobacteriota</taxon>
        <taxon>Desulfobacteria</taxon>
        <taxon>Desulfobacterales</taxon>
        <taxon>Desulfobacteriaceae</taxon>
        <taxon>Desulfobacterium</taxon>
        <taxon>environmental samples</taxon>
    </lineage>
</organism>
<feature type="transmembrane region" description="Helical" evidence="10">
    <location>
        <begin position="6"/>
        <end position="26"/>
    </location>
</feature>
<feature type="compositionally biased region" description="Polar residues" evidence="9">
    <location>
        <begin position="37"/>
        <end position="55"/>
    </location>
</feature>
<dbReference type="InterPro" id="IPR036034">
    <property type="entry name" value="PDZ_sf"/>
</dbReference>
<protein>
    <submittedName>
        <fullName evidence="13">Putative PDZ/DHR/GLGF domain protein</fullName>
    </submittedName>
</protein>
<evidence type="ECO:0000259" key="12">
    <source>
        <dbReference type="Pfam" id="PF13180"/>
    </source>
</evidence>
<sequence length="301" mass="32821">MTKIYYTIFNIIAFALIVYTGVDIFFNITRSRVAQESTNGAATNHSPEAGQNNRRSLSDFDIVTERNLFGSQEKASSELKAEELENIAMTTLKVTLLGTVSGDQQSSRAVIEDSTKKTQALYKVGDSIQDAVIKMILRGKVVLRIGDKDEMLAMPEPSSTEEYKGPFIPGQMPGPMSGPAAGRMPGGMFQQGPEMASTITINRAELAEPANDLNQVLANVRIQPHFKNGKTDGLAISSIRRGGIFSKLGLRNGDILQNVNGNALASPDDILSLYESLKTGDQASIQIIRMGRQKTMNYTLR</sequence>
<dbReference type="Pfam" id="PF11356">
    <property type="entry name" value="T2SSC"/>
    <property type="match status" value="1"/>
</dbReference>
<evidence type="ECO:0000256" key="10">
    <source>
        <dbReference type="SAM" id="Phobius"/>
    </source>
</evidence>
<dbReference type="AlphaFoldDB" id="A0A445MSQ3"/>
<evidence type="ECO:0000256" key="5">
    <source>
        <dbReference type="ARBA" id="ARBA00022692"/>
    </source>
</evidence>
<keyword evidence="5 10" id="KW-0812">Transmembrane</keyword>
<reference evidence="13" key="1">
    <citation type="submission" date="2018-01" db="EMBL/GenBank/DDBJ databases">
        <authorList>
            <person name="Regsiter A."/>
            <person name="William W."/>
        </authorList>
    </citation>
    <scope>NUCLEOTIDE SEQUENCE</scope>
    <source>
        <strain evidence="13">TRIP AH-1</strain>
    </source>
</reference>
<feature type="region of interest" description="Disordered" evidence="9">
    <location>
        <begin position="37"/>
        <end position="56"/>
    </location>
</feature>
<keyword evidence="2" id="KW-0813">Transport</keyword>
<feature type="domain" description="Type II secretion system protein GspC N-terminal" evidence="11">
    <location>
        <begin position="18"/>
        <end position="153"/>
    </location>
</feature>
<dbReference type="EMBL" id="OJIN01000044">
    <property type="protein sequence ID" value="SPD72475.1"/>
    <property type="molecule type" value="Genomic_DNA"/>
</dbReference>
<dbReference type="SUPFAM" id="SSF50156">
    <property type="entry name" value="PDZ domain-like"/>
    <property type="match status" value="1"/>
</dbReference>
<comment type="subcellular location">
    <subcellularLocation>
        <location evidence="1">Cell inner membrane</location>
    </subcellularLocation>
</comment>